<keyword evidence="1" id="KW-0677">Repeat</keyword>
<reference evidence="3 4" key="1">
    <citation type="journal article" date="2017" name="Curr. Biol.">
        <title>The Evolution of Venom by Co-option of Single-Copy Genes.</title>
        <authorList>
            <person name="Martinson E.O."/>
            <person name="Mrinalini"/>
            <person name="Kelkar Y.D."/>
            <person name="Chang C.H."/>
            <person name="Werren J.H."/>
        </authorList>
    </citation>
    <scope>NUCLEOTIDE SEQUENCE [LARGE SCALE GENOMIC DNA]</scope>
    <source>
        <strain evidence="3 4">Alberta</strain>
        <tissue evidence="3">Whole body</tissue>
    </source>
</reference>
<dbReference type="SUPFAM" id="SSF48403">
    <property type="entry name" value="Ankyrin repeat"/>
    <property type="match status" value="2"/>
</dbReference>
<sequence length="501" mass="56671">MTKIISREGRKARILIQILVPMIRPSEMREIIEGLVESSDFETVKFCLEIYPQKPVLCLTSALTHALNEGNEEMIKLLLEYRVDYTTLENCHIPAIHSALTAKRLDILEKLFELGATLDKYRVWNYISLRQAKRYKDKTFLSLLLEKGIPINSSNRMGSTVLGDAIARGVQEAVELLLEAGARQAANGASEIFELLVNHAKKLGMSISSQQWLLERAASASYVDSLENVQLLLDEGVPVNSRSRDRRYAIETAILQENDHTLRLLLNEGADVEIPTRSGDGLLPIVAEFGSNGSVKLLLEKSKIDVNRRDCTGNTALIIAYWNNNYIKVKTLINARAILYPPGELLRYLYPDKIPRLAISIILPLLSRDTEEGRTKKSRMIRMSISYGDQQETLRLIKSLAPTMLPTEMTMIIHQCILGDKIEIIEYCLDDLYEPRLLRHCTNLVHLAVESGSVKTVETLLSREINDINATDRKGQNVLLIAYKTNNYNKMNLLLRYGAEF</sequence>
<gene>
    <name evidence="3" type="ORF">TSAR_002897</name>
</gene>
<evidence type="ECO:0000313" key="4">
    <source>
        <dbReference type="Proteomes" id="UP000215335"/>
    </source>
</evidence>
<dbReference type="Gene3D" id="1.25.40.20">
    <property type="entry name" value="Ankyrin repeat-containing domain"/>
    <property type="match status" value="3"/>
</dbReference>
<dbReference type="PANTHER" id="PTHR24198">
    <property type="entry name" value="ANKYRIN REPEAT AND PROTEIN KINASE DOMAIN-CONTAINING PROTEIN"/>
    <property type="match status" value="1"/>
</dbReference>
<keyword evidence="4" id="KW-1185">Reference proteome</keyword>
<dbReference type="EMBL" id="NNAY01003798">
    <property type="protein sequence ID" value="OXU18842.1"/>
    <property type="molecule type" value="Genomic_DNA"/>
</dbReference>
<evidence type="ECO:0008006" key="5">
    <source>
        <dbReference type="Google" id="ProtNLM"/>
    </source>
</evidence>
<protein>
    <recommendedName>
        <fullName evidence="5">SOCS box domain-containing protein</fullName>
    </recommendedName>
</protein>
<dbReference type="Proteomes" id="UP000215335">
    <property type="component" value="Unassembled WGS sequence"/>
</dbReference>
<dbReference type="SMART" id="SM00248">
    <property type="entry name" value="ANK"/>
    <property type="match status" value="9"/>
</dbReference>
<keyword evidence="2" id="KW-0040">ANK repeat</keyword>
<dbReference type="Pfam" id="PF12796">
    <property type="entry name" value="Ank_2"/>
    <property type="match status" value="2"/>
</dbReference>
<dbReference type="Pfam" id="PF13637">
    <property type="entry name" value="Ank_4"/>
    <property type="match status" value="1"/>
</dbReference>
<proteinExistence type="predicted"/>
<evidence type="ECO:0000256" key="1">
    <source>
        <dbReference type="ARBA" id="ARBA00022737"/>
    </source>
</evidence>
<accession>A0A232EKJ3</accession>
<evidence type="ECO:0000256" key="2">
    <source>
        <dbReference type="ARBA" id="ARBA00023043"/>
    </source>
</evidence>
<dbReference type="InterPro" id="IPR036770">
    <property type="entry name" value="Ankyrin_rpt-contain_sf"/>
</dbReference>
<dbReference type="PANTHER" id="PTHR24198:SF165">
    <property type="entry name" value="ANKYRIN REPEAT-CONTAINING PROTEIN-RELATED"/>
    <property type="match status" value="1"/>
</dbReference>
<organism evidence="3 4">
    <name type="scientific">Trichomalopsis sarcophagae</name>
    <dbReference type="NCBI Taxonomy" id="543379"/>
    <lineage>
        <taxon>Eukaryota</taxon>
        <taxon>Metazoa</taxon>
        <taxon>Ecdysozoa</taxon>
        <taxon>Arthropoda</taxon>
        <taxon>Hexapoda</taxon>
        <taxon>Insecta</taxon>
        <taxon>Pterygota</taxon>
        <taxon>Neoptera</taxon>
        <taxon>Endopterygota</taxon>
        <taxon>Hymenoptera</taxon>
        <taxon>Apocrita</taxon>
        <taxon>Proctotrupomorpha</taxon>
        <taxon>Chalcidoidea</taxon>
        <taxon>Pteromalidae</taxon>
        <taxon>Pteromalinae</taxon>
        <taxon>Trichomalopsis</taxon>
    </lineage>
</organism>
<comment type="caution">
    <text evidence="3">The sequence shown here is derived from an EMBL/GenBank/DDBJ whole genome shotgun (WGS) entry which is preliminary data.</text>
</comment>
<evidence type="ECO:0000313" key="3">
    <source>
        <dbReference type="EMBL" id="OXU18842.1"/>
    </source>
</evidence>
<dbReference type="InterPro" id="IPR002110">
    <property type="entry name" value="Ankyrin_rpt"/>
</dbReference>
<name>A0A232EKJ3_9HYME</name>
<dbReference type="AlphaFoldDB" id="A0A232EKJ3"/>
<dbReference type="STRING" id="543379.A0A232EKJ3"/>